<evidence type="ECO:0000256" key="5">
    <source>
        <dbReference type="ARBA" id="ARBA00022741"/>
    </source>
</evidence>
<accession>A0ABT2UJK9</accession>
<evidence type="ECO:0000256" key="1">
    <source>
        <dbReference type="ARBA" id="ARBA00004202"/>
    </source>
</evidence>
<evidence type="ECO:0000256" key="6">
    <source>
        <dbReference type="ARBA" id="ARBA00022840"/>
    </source>
</evidence>
<dbReference type="Pfam" id="PF00005">
    <property type="entry name" value="ABC_tran"/>
    <property type="match status" value="1"/>
</dbReference>
<dbReference type="RefSeq" id="WP_076233715.1">
    <property type="nucleotide sequence ID" value="NZ_JAOQIO010000084.1"/>
</dbReference>
<evidence type="ECO:0000256" key="3">
    <source>
        <dbReference type="ARBA" id="ARBA00022448"/>
    </source>
</evidence>
<protein>
    <submittedName>
        <fullName evidence="9">ABC transporter ATP-binding protein</fullName>
    </submittedName>
</protein>
<dbReference type="InterPro" id="IPR003593">
    <property type="entry name" value="AAA+_ATPase"/>
</dbReference>
<evidence type="ECO:0000313" key="10">
    <source>
        <dbReference type="Proteomes" id="UP001652445"/>
    </source>
</evidence>
<name>A0ABT2UJK9_9BACL</name>
<dbReference type="PROSITE" id="PS00211">
    <property type="entry name" value="ABC_TRANSPORTER_1"/>
    <property type="match status" value="1"/>
</dbReference>
<dbReference type="InterPro" id="IPR003439">
    <property type="entry name" value="ABC_transporter-like_ATP-bd"/>
</dbReference>
<keyword evidence="6 9" id="KW-0067">ATP-binding</keyword>
<evidence type="ECO:0000259" key="8">
    <source>
        <dbReference type="PROSITE" id="PS50893"/>
    </source>
</evidence>
<evidence type="ECO:0000256" key="4">
    <source>
        <dbReference type="ARBA" id="ARBA00022475"/>
    </source>
</evidence>
<keyword evidence="3" id="KW-0813">Transport</keyword>
<dbReference type="InterPro" id="IPR050388">
    <property type="entry name" value="ABC_Ni/Peptide_Import"/>
</dbReference>
<organism evidence="9 10">
    <name type="scientific">Paenibacillus baimaensis</name>
    <dbReference type="NCBI Taxonomy" id="2982185"/>
    <lineage>
        <taxon>Bacteria</taxon>
        <taxon>Bacillati</taxon>
        <taxon>Bacillota</taxon>
        <taxon>Bacilli</taxon>
        <taxon>Bacillales</taxon>
        <taxon>Paenibacillaceae</taxon>
        <taxon>Paenibacillus</taxon>
    </lineage>
</organism>
<keyword evidence="10" id="KW-1185">Reference proteome</keyword>
<dbReference type="PROSITE" id="PS50893">
    <property type="entry name" value="ABC_TRANSPORTER_2"/>
    <property type="match status" value="1"/>
</dbReference>
<dbReference type="Proteomes" id="UP001652445">
    <property type="component" value="Unassembled WGS sequence"/>
</dbReference>
<comment type="similarity">
    <text evidence="2">Belongs to the ABC transporter superfamily.</text>
</comment>
<comment type="caution">
    <text evidence="9">The sequence shown here is derived from an EMBL/GenBank/DDBJ whole genome shotgun (WGS) entry which is preliminary data.</text>
</comment>
<dbReference type="InterPro" id="IPR027417">
    <property type="entry name" value="P-loop_NTPase"/>
</dbReference>
<dbReference type="SUPFAM" id="SSF52540">
    <property type="entry name" value="P-loop containing nucleoside triphosphate hydrolases"/>
    <property type="match status" value="1"/>
</dbReference>
<feature type="domain" description="ABC transporter" evidence="8">
    <location>
        <begin position="5"/>
        <end position="255"/>
    </location>
</feature>
<reference evidence="9 10" key="1">
    <citation type="submission" date="2022-09" db="EMBL/GenBank/DDBJ databases">
        <authorList>
            <person name="Han X.L."/>
            <person name="Wang Q."/>
            <person name="Lu T."/>
        </authorList>
    </citation>
    <scope>NUCLEOTIDE SEQUENCE [LARGE SCALE GENOMIC DNA]</scope>
    <source>
        <strain evidence="9 10">WQ 127069</strain>
    </source>
</reference>
<keyword evidence="5" id="KW-0547">Nucleotide-binding</keyword>
<dbReference type="InterPro" id="IPR013563">
    <property type="entry name" value="Oligopep_ABC_C"/>
</dbReference>
<dbReference type="PANTHER" id="PTHR43297">
    <property type="entry name" value="OLIGOPEPTIDE TRANSPORT ATP-BINDING PROTEIN APPD"/>
    <property type="match status" value="1"/>
</dbReference>
<evidence type="ECO:0000256" key="7">
    <source>
        <dbReference type="ARBA" id="ARBA00023136"/>
    </source>
</evidence>
<dbReference type="CDD" id="cd03257">
    <property type="entry name" value="ABC_NikE_OppD_transporters"/>
    <property type="match status" value="1"/>
</dbReference>
<dbReference type="EMBL" id="JAOQIO010000084">
    <property type="protein sequence ID" value="MCU6794316.1"/>
    <property type="molecule type" value="Genomic_DNA"/>
</dbReference>
<evidence type="ECO:0000256" key="2">
    <source>
        <dbReference type="ARBA" id="ARBA00005417"/>
    </source>
</evidence>
<gene>
    <name evidence="9" type="ORF">OB236_19615</name>
</gene>
<evidence type="ECO:0000313" key="9">
    <source>
        <dbReference type="EMBL" id="MCU6794316.1"/>
    </source>
</evidence>
<dbReference type="Gene3D" id="3.40.50.300">
    <property type="entry name" value="P-loop containing nucleotide triphosphate hydrolases"/>
    <property type="match status" value="1"/>
</dbReference>
<comment type="subcellular location">
    <subcellularLocation>
        <location evidence="1">Cell membrane</location>
        <topology evidence="1">Peripheral membrane protein</topology>
    </subcellularLocation>
</comment>
<dbReference type="InterPro" id="IPR017871">
    <property type="entry name" value="ABC_transporter-like_CS"/>
</dbReference>
<dbReference type="SMART" id="SM00382">
    <property type="entry name" value="AAA"/>
    <property type="match status" value="1"/>
</dbReference>
<dbReference type="GO" id="GO:0005524">
    <property type="term" value="F:ATP binding"/>
    <property type="evidence" value="ECO:0007669"/>
    <property type="project" value="UniProtKB-KW"/>
</dbReference>
<dbReference type="Pfam" id="PF08352">
    <property type="entry name" value="oligo_HPY"/>
    <property type="match status" value="1"/>
</dbReference>
<keyword evidence="7" id="KW-0472">Membrane</keyword>
<keyword evidence="4" id="KW-1003">Cell membrane</keyword>
<proteinExistence type="inferred from homology"/>
<dbReference type="NCBIfam" id="TIGR01727">
    <property type="entry name" value="oligo_HPY"/>
    <property type="match status" value="1"/>
</dbReference>
<sequence length="334" mass="36751">MKHVLEVDSLRTAFRTEHGEVLSVEGVSFQVKYGETVAVVGESGCGKSVTSLSILNLLGNNGYIKSGNIQFEDVELTKLTPEQLRKLRGKDISMIFQDPMSSLNPVLTIGSQMTETILQHERVSMQEARDRSIALLNRVGIARAEALMKQYPNSLSGGMRQRVMIAMALSCKPKLLIADEPTTALDVTIQAQILALIKELKNEFRTSIVLITHDLGVVAEMADRVLVMYAGQVVEETDVFTLFEAARHPYTQGLMSSIPHLNSPDDKLSSIPGSVPAIHEMPTGCRFQARCVLASDKCRRHNPPLFEVAAGHTVRCWLAEDELTLTALDSQAVH</sequence>
<dbReference type="PANTHER" id="PTHR43297:SF2">
    <property type="entry name" value="DIPEPTIDE TRANSPORT ATP-BINDING PROTEIN DPPD"/>
    <property type="match status" value="1"/>
</dbReference>